<evidence type="ECO:0000313" key="2">
    <source>
        <dbReference type="EMBL" id="CAK7236585.1"/>
    </source>
</evidence>
<feature type="compositionally biased region" description="Basic and acidic residues" evidence="1">
    <location>
        <begin position="432"/>
        <end position="454"/>
    </location>
</feature>
<dbReference type="Pfam" id="PF12311">
    <property type="entry name" value="DUF3632"/>
    <property type="match status" value="1"/>
</dbReference>
<evidence type="ECO:0000256" key="1">
    <source>
        <dbReference type="SAM" id="MobiDB-lite"/>
    </source>
</evidence>
<dbReference type="InterPro" id="IPR053204">
    <property type="entry name" value="Oxopyrrolidines_Biosynth-assoc"/>
</dbReference>
<reference evidence="2 3" key="1">
    <citation type="submission" date="2024-01" db="EMBL/GenBank/DDBJ databases">
        <authorList>
            <person name="Allen C."/>
            <person name="Tagirdzhanova G."/>
        </authorList>
    </citation>
    <scope>NUCLEOTIDE SEQUENCE [LARGE SCALE GENOMIC DNA]</scope>
</reference>
<dbReference type="InterPro" id="IPR022085">
    <property type="entry name" value="OpdG"/>
</dbReference>
<dbReference type="PANTHER" id="PTHR38797:SF4">
    <property type="entry name" value="NUCLEAR PORE COMPLEX PROTEIN NUP85"/>
    <property type="match status" value="1"/>
</dbReference>
<evidence type="ECO:0000313" key="3">
    <source>
        <dbReference type="Proteomes" id="UP001642482"/>
    </source>
</evidence>
<proteinExistence type="predicted"/>
<feature type="region of interest" description="Disordered" evidence="1">
    <location>
        <begin position="1"/>
        <end position="30"/>
    </location>
</feature>
<accession>A0ABP0D0B7</accession>
<feature type="compositionally biased region" description="Acidic residues" evidence="1">
    <location>
        <begin position="293"/>
        <end position="303"/>
    </location>
</feature>
<dbReference type="EMBL" id="CAWUHD010000165">
    <property type="protein sequence ID" value="CAK7236585.1"/>
    <property type="molecule type" value="Genomic_DNA"/>
</dbReference>
<feature type="region of interest" description="Disordered" evidence="1">
    <location>
        <begin position="419"/>
        <end position="454"/>
    </location>
</feature>
<feature type="region of interest" description="Disordered" evidence="1">
    <location>
        <begin position="288"/>
        <end position="323"/>
    </location>
</feature>
<dbReference type="PANTHER" id="PTHR38797">
    <property type="entry name" value="NUCLEAR PORE COMPLEX PROTEIN NUP85-RELATED"/>
    <property type="match status" value="1"/>
</dbReference>
<sequence length="454" mass="49877">MASTSDVSSNSLASAGSSTSAKPTKSLPLPFNIGRARSETATDLEHSILTVVGEALKPLESEPESLSELDHGTGQYDIVGQLATQRICAQAAAAIDALCPSVENGVDVDISEEVNRQDRQPTAPGVDDRIGDFIWAVWTILLSVARVVPHDAEHPGQATIVGILDALSQLQRGTVTLWGQKWRLWQDLPLFRPFMADHRAGPDAGADRDALTEDVITKWHNQSAFAARCLEAGIGGWYDYATRALHLALEVDEKEGGGSERSKALQRCSRLAATAWVIHSGPTLLRWARQNDDDREDSEEDSEDGKAVYDSDSDEPPGPLFTGRPGLSRARWDFWKERFKTLLEIATSTALTDDVRTQISLAVDRMEAVETAQLAREAELLRNLMRDMGVDIKLDFASKMGSHNDYIDIDRKFTIDSVIEPSPNQHDSSYGDDTRQNNDEVKAKETDHAQKGTT</sequence>
<protein>
    <submittedName>
        <fullName evidence="2">Uncharacterized protein</fullName>
    </submittedName>
</protein>
<comment type="caution">
    <text evidence="2">The sequence shown here is derived from an EMBL/GenBank/DDBJ whole genome shotgun (WGS) entry which is preliminary data.</text>
</comment>
<name>A0ABP0D0B7_9PEZI</name>
<gene>
    <name evidence="2" type="ORF">SEUCBS140593_009669</name>
</gene>
<feature type="compositionally biased region" description="Low complexity" evidence="1">
    <location>
        <begin position="1"/>
        <end position="21"/>
    </location>
</feature>
<dbReference type="Proteomes" id="UP001642482">
    <property type="component" value="Unassembled WGS sequence"/>
</dbReference>
<keyword evidence="3" id="KW-1185">Reference proteome</keyword>
<organism evidence="2 3">
    <name type="scientific">Sporothrix eucalyptigena</name>
    <dbReference type="NCBI Taxonomy" id="1812306"/>
    <lineage>
        <taxon>Eukaryota</taxon>
        <taxon>Fungi</taxon>
        <taxon>Dikarya</taxon>
        <taxon>Ascomycota</taxon>
        <taxon>Pezizomycotina</taxon>
        <taxon>Sordariomycetes</taxon>
        <taxon>Sordariomycetidae</taxon>
        <taxon>Ophiostomatales</taxon>
        <taxon>Ophiostomataceae</taxon>
        <taxon>Sporothrix</taxon>
    </lineage>
</organism>